<dbReference type="InterPro" id="IPR023803">
    <property type="entry name" value="Ribosomal_bS16_dom_sf"/>
</dbReference>
<organism evidence="4">
    <name type="scientific">Candidatus Moduliflexus flocculans</name>
    <dbReference type="NCBI Taxonomy" id="1499966"/>
    <lineage>
        <taxon>Bacteria</taxon>
        <taxon>Candidatus Moduliflexota</taxon>
        <taxon>Candidatus Moduliflexia</taxon>
        <taxon>Candidatus Moduliflexales</taxon>
        <taxon>Candidatus Moduliflexaceae</taxon>
    </lineage>
</organism>
<dbReference type="Gene3D" id="3.30.1320.10">
    <property type="match status" value="1"/>
</dbReference>
<evidence type="ECO:0000313" key="4">
    <source>
        <dbReference type="EMBL" id="GAK49913.1"/>
    </source>
</evidence>
<accession>A0A0S6VW22</accession>
<dbReference type="GO" id="GO:0006412">
    <property type="term" value="P:translation"/>
    <property type="evidence" value="ECO:0007669"/>
    <property type="project" value="UniProtKB-UniRule"/>
</dbReference>
<evidence type="ECO:0000313" key="5">
    <source>
        <dbReference type="Proteomes" id="UP000030700"/>
    </source>
</evidence>
<dbReference type="PROSITE" id="PS00732">
    <property type="entry name" value="RIBOSOMAL_S16"/>
    <property type="match status" value="1"/>
</dbReference>
<keyword evidence="5" id="KW-1185">Reference proteome</keyword>
<dbReference type="EMBL" id="DF820455">
    <property type="protein sequence ID" value="GAK49913.1"/>
    <property type="molecule type" value="Genomic_DNA"/>
</dbReference>
<name>A0A0S6VW22_9BACT</name>
<keyword evidence="2 3" id="KW-0687">Ribonucleoprotein</keyword>
<dbReference type="Pfam" id="PF00886">
    <property type="entry name" value="Ribosomal_S16"/>
    <property type="match status" value="1"/>
</dbReference>
<dbReference type="HOGENOM" id="CLU_100590_5_2_0"/>
<sequence>MVKLRLKRIGAKKKPFYRIVVANSTAPRDGKFLETVGTYDPLKNPAEVKLKEDRVRYWLNNGVQPTDTVAALLKKNNISPKSQKLSERATATETATA</sequence>
<evidence type="ECO:0000256" key="3">
    <source>
        <dbReference type="HAMAP-Rule" id="MF_00385"/>
    </source>
</evidence>
<protein>
    <recommendedName>
        <fullName evidence="3">Small ribosomal subunit protein bS16</fullName>
    </recommendedName>
</protein>
<dbReference type="PANTHER" id="PTHR12919">
    <property type="entry name" value="30S RIBOSOMAL PROTEIN S16"/>
    <property type="match status" value="1"/>
</dbReference>
<dbReference type="Proteomes" id="UP000030700">
    <property type="component" value="Unassembled WGS sequence"/>
</dbReference>
<dbReference type="InterPro" id="IPR000307">
    <property type="entry name" value="Ribosomal_bS16"/>
</dbReference>
<keyword evidence="1 3" id="KW-0689">Ribosomal protein</keyword>
<dbReference type="GO" id="GO:0003735">
    <property type="term" value="F:structural constituent of ribosome"/>
    <property type="evidence" value="ECO:0007669"/>
    <property type="project" value="InterPro"/>
</dbReference>
<dbReference type="STRING" id="1499966.U14_01137"/>
<comment type="similarity">
    <text evidence="3">Belongs to the bacterial ribosomal protein bS16 family.</text>
</comment>
<gene>
    <name evidence="3" type="primary">rpsP</name>
    <name evidence="4" type="ORF">U14_01137</name>
</gene>
<dbReference type="InterPro" id="IPR020592">
    <property type="entry name" value="Ribosomal_bS16_CS"/>
</dbReference>
<dbReference type="AlphaFoldDB" id="A0A0S6VW22"/>
<dbReference type="SUPFAM" id="SSF54565">
    <property type="entry name" value="Ribosomal protein S16"/>
    <property type="match status" value="1"/>
</dbReference>
<dbReference type="GO" id="GO:0005737">
    <property type="term" value="C:cytoplasm"/>
    <property type="evidence" value="ECO:0007669"/>
    <property type="project" value="UniProtKB-ARBA"/>
</dbReference>
<dbReference type="NCBIfam" id="TIGR00002">
    <property type="entry name" value="S16"/>
    <property type="match status" value="1"/>
</dbReference>
<proteinExistence type="inferred from homology"/>
<evidence type="ECO:0000256" key="1">
    <source>
        <dbReference type="ARBA" id="ARBA00022980"/>
    </source>
</evidence>
<dbReference type="GO" id="GO:0015935">
    <property type="term" value="C:small ribosomal subunit"/>
    <property type="evidence" value="ECO:0007669"/>
    <property type="project" value="TreeGrafter"/>
</dbReference>
<reference evidence="4" key="1">
    <citation type="journal article" date="2015" name="PeerJ">
        <title>First genomic representation of candidate bacterial phylum KSB3 points to enhanced environmental sensing as a trigger of wastewater bulking.</title>
        <authorList>
            <person name="Sekiguchi Y."/>
            <person name="Ohashi A."/>
            <person name="Parks D.H."/>
            <person name="Yamauchi T."/>
            <person name="Tyson G.W."/>
            <person name="Hugenholtz P."/>
        </authorList>
    </citation>
    <scope>NUCLEOTIDE SEQUENCE [LARGE SCALE GENOMIC DNA]</scope>
</reference>
<evidence type="ECO:0000256" key="2">
    <source>
        <dbReference type="ARBA" id="ARBA00023274"/>
    </source>
</evidence>
<dbReference type="HAMAP" id="MF_00385">
    <property type="entry name" value="Ribosomal_bS16"/>
    <property type="match status" value="1"/>
</dbReference>
<dbReference type="PANTHER" id="PTHR12919:SF20">
    <property type="entry name" value="SMALL RIBOSOMAL SUBUNIT PROTEIN BS16M"/>
    <property type="match status" value="1"/>
</dbReference>